<dbReference type="GO" id="GO:0005506">
    <property type="term" value="F:iron ion binding"/>
    <property type="evidence" value="ECO:0007669"/>
    <property type="project" value="InterPro"/>
</dbReference>
<evidence type="ECO:0000256" key="1">
    <source>
        <dbReference type="ARBA" id="ARBA00001954"/>
    </source>
</evidence>
<keyword evidence="5 7" id="KW-0408">Iron</keyword>
<evidence type="ECO:0000256" key="6">
    <source>
        <dbReference type="ARBA" id="ARBA00023033"/>
    </source>
</evidence>
<reference evidence="9" key="1">
    <citation type="submission" date="2019-10" db="EMBL/GenBank/DDBJ databases">
        <title>Draft genome sequece of Microseira wollei NIES-4236.</title>
        <authorList>
            <person name="Yamaguchi H."/>
            <person name="Suzuki S."/>
            <person name="Kawachi M."/>
        </authorList>
    </citation>
    <scope>NUCLEOTIDE SEQUENCE</scope>
    <source>
        <strain evidence="9">NIES-4236</strain>
    </source>
</reference>
<keyword evidence="4" id="KW-0560">Oxidoreductase</keyword>
<feature type="binding site" evidence="7">
    <location>
        <position position="166"/>
    </location>
    <ligand>
        <name>Fe cation</name>
        <dbReference type="ChEBI" id="CHEBI:24875"/>
    </ligand>
</feature>
<dbReference type="InterPro" id="IPR036951">
    <property type="entry name" value="ArAA_hydroxylase_sf"/>
</dbReference>
<evidence type="ECO:0000256" key="3">
    <source>
        <dbReference type="ARBA" id="ARBA00022723"/>
    </source>
</evidence>
<feature type="binding site" evidence="7">
    <location>
        <position position="121"/>
    </location>
    <ligand>
        <name>Fe cation</name>
        <dbReference type="ChEBI" id="CHEBI:24875"/>
    </ligand>
</feature>
<evidence type="ECO:0000313" key="10">
    <source>
        <dbReference type="Proteomes" id="UP001050975"/>
    </source>
</evidence>
<evidence type="ECO:0000259" key="8">
    <source>
        <dbReference type="PROSITE" id="PS51410"/>
    </source>
</evidence>
<feature type="domain" description="Biopterin-dependent aromatic amino acid hydroxylase family profile" evidence="8">
    <location>
        <begin position="1"/>
        <end position="246"/>
    </location>
</feature>
<dbReference type="PANTHER" id="PTHR11473">
    <property type="entry name" value="AROMATIC AMINO ACID HYDROXYLASE"/>
    <property type="match status" value="1"/>
</dbReference>
<dbReference type="InterPro" id="IPR018301">
    <property type="entry name" value="ArAA_hydroxylase_Fe/CU_BS"/>
</dbReference>
<comment type="caution">
    <text evidence="9">The sequence shown here is derived from an EMBL/GenBank/DDBJ whole genome shotgun (WGS) entry which is preliminary data.</text>
</comment>
<evidence type="ECO:0000256" key="7">
    <source>
        <dbReference type="PIRSR" id="PIRSR601273-2"/>
    </source>
</evidence>
<dbReference type="PROSITE" id="PS51410">
    <property type="entry name" value="BH4_AAA_HYDROXYL_2"/>
    <property type="match status" value="1"/>
</dbReference>
<evidence type="ECO:0000256" key="4">
    <source>
        <dbReference type="ARBA" id="ARBA00023002"/>
    </source>
</evidence>
<dbReference type="Proteomes" id="UP001050975">
    <property type="component" value="Unassembled WGS sequence"/>
</dbReference>
<dbReference type="AlphaFoldDB" id="A0AAV3XA80"/>
<dbReference type="PANTHER" id="PTHR11473:SF24">
    <property type="entry name" value="PHENYLALANINE-4-HYDROXYLASE"/>
    <property type="match status" value="1"/>
</dbReference>
<gene>
    <name evidence="9" type="primary">phhA</name>
    <name evidence="9" type="ORF">MiSe_38390</name>
</gene>
<feature type="binding site" evidence="7">
    <location>
        <position position="126"/>
    </location>
    <ligand>
        <name>Fe cation</name>
        <dbReference type="ChEBI" id="CHEBI:24875"/>
    </ligand>
</feature>
<organism evidence="9 10">
    <name type="scientific">Microseira wollei NIES-4236</name>
    <dbReference type="NCBI Taxonomy" id="2530354"/>
    <lineage>
        <taxon>Bacteria</taxon>
        <taxon>Bacillati</taxon>
        <taxon>Cyanobacteriota</taxon>
        <taxon>Cyanophyceae</taxon>
        <taxon>Oscillatoriophycideae</taxon>
        <taxon>Aerosakkonematales</taxon>
        <taxon>Aerosakkonemataceae</taxon>
        <taxon>Microseira</taxon>
    </lineage>
</organism>
<dbReference type="Gene3D" id="1.10.800.10">
    <property type="entry name" value="Aromatic amino acid hydroxylase"/>
    <property type="match status" value="1"/>
</dbReference>
<evidence type="ECO:0000313" key="9">
    <source>
        <dbReference type="EMBL" id="GET39078.1"/>
    </source>
</evidence>
<dbReference type="RefSeq" id="WP_226583996.1">
    <property type="nucleotide sequence ID" value="NZ_BLAY01000058.1"/>
</dbReference>
<name>A0AAV3XA80_9CYAN</name>
<dbReference type="GO" id="GO:0004505">
    <property type="term" value="F:phenylalanine 4-monooxygenase activity"/>
    <property type="evidence" value="ECO:0007669"/>
    <property type="project" value="UniProtKB-ARBA"/>
</dbReference>
<dbReference type="InterPro" id="IPR036329">
    <property type="entry name" value="Aro-AA_hydroxylase_C_sf"/>
</dbReference>
<dbReference type="PROSITE" id="PS00367">
    <property type="entry name" value="BH4_AAA_HYDROXYL_1"/>
    <property type="match status" value="1"/>
</dbReference>
<dbReference type="PRINTS" id="PR00372">
    <property type="entry name" value="FYWHYDRXLASE"/>
</dbReference>
<dbReference type="SUPFAM" id="SSF56534">
    <property type="entry name" value="Aromatic aminoacid monoxygenases, catalytic and oligomerization domains"/>
    <property type="match status" value="1"/>
</dbReference>
<keyword evidence="10" id="KW-1185">Reference proteome</keyword>
<comment type="cofactor">
    <cofactor evidence="1 7">
        <name>Fe(2+)</name>
        <dbReference type="ChEBI" id="CHEBI:29033"/>
    </cofactor>
</comment>
<dbReference type="EMBL" id="BLAY01000058">
    <property type="protein sequence ID" value="GET39078.1"/>
    <property type="molecule type" value="Genomic_DNA"/>
</dbReference>
<evidence type="ECO:0000256" key="5">
    <source>
        <dbReference type="ARBA" id="ARBA00023004"/>
    </source>
</evidence>
<sequence>MTGSLYSNLKTDSSMVSIYEKSSNNIWKKLLNRQLKAIEGYACQEFLDGVQTLRDIMETIPDIDKLSARIDKLTGWKLYPVGGLIESEEYFNLLANKHFPVATVIRGADNLDYSPIPDYWHDIFGHIPLILNRIYRDFVEFISREIVRAKETDKEKLYTIYWYVIEAGVCRENGDLKVFGASQLSSYGEIAYVFSDQPQIINFDLLKLCDTSVNIHEMQSTIYEITSLDYLKEIKPQIKRMLEHSK</sequence>
<keyword evidence="6" id="KW-0503">Monooxygenase</keyword>
<accession>A0AAV3XA80</accession>
<keyword evidence="3 7" id="KW-0479">Metal-binding</keyword>
<dbReference type="InterPro" id="IPR019774">
    <property type="entry name" value="Aromatic-AA_hydroxylase_C"/>
</dbReference>
<dbReference type="InterPro" id="IPR001273">
    <property type="entry name" value="ArAA_hydroxylase"/>
</dbReference>
<evidence type="ECO:0000256" key="2">
    <source>
        <dbReference type="ARBA" id="ARBA00009712"/>
    </source>
</evidence>
<dbReference type="Pfam" id="PF00351">
    <property type="entry name" value="Biopterin_H"/>
    <property type="match status" value="1"/>
</dbReference>
<protein>
    <submittedName>
        <fullName evidence="9">Phenylalanine-4-hydroxylase</fullName>
    </submittedName>
</protein>
<comment type="similarity">
    <text evidence="2">Belongs to the biopterin-dependent aromatic amino acid hydroxylase family.</text>
</comment>
<proteinExistence type="inferred from homology"/>